<dbReference type="InterPro" id="IPR000515">
    <property type="entry name" value="MetI-like"/>
</dbReference>
<evidence type="ECO:0000259" key="8">
    <source>
        <dbReference type="PROSITE" id="PS50928"/>
    </source>
</evidence>
<evidence type="ECO:0000256" key="6">
    <source>
        <dbReference type="ARBA" id="ARBA00023136"/>
    </source>
</evidence>
<gene>
    <name evidence="9" type="ORF">ENW11_04705</name>
</gene>
<keyword evidence="5 7" id="KW-1133">Transmembrane helix</keyword>
<comment type="subcellular location">
    <subcellularLocation>
        <location evidence="1 7">Cell membrane</location>
        <topology evidence="1 7">Multi-pass membrane protein</topology>
    </subcellularLocation>
</comment>
<dbReference type="Pfam" id="PF00528">
    <property type="entry name" value="BPD_transp_1"/>
    <property type="match status" value="1"/>
</dbReference>
<feature type="transmembrane region" description="Helical" evidence="7">
    <location>
        <begin position="306"/>
        <end position="328"/>
    </location>
</feature>
<dbReference type="PANTHER" id="PTHR30193">
    <property type="entry name" value="ABC TRANSPORTER PERMEASE PROTEIN"/>
    <property type="match status" value="1"/>
</dbReference>
<accession>A0A7V4TG21</accession>
<feature type="transmembrane region" description="Helical" evidence="7">
    <location>
        <begin position="113"/>
        <end position="133"/>
    </location>
</feature>
<feature type="transmembrane region" description="Helical" evidence="7">
    <location>
        <begin position="88"/>
        <end position="107"/>
    </location>
</feature>
<feature type="domain" description="ABC transmembrane type-1" evidence="8">
    <location>
        <begin position="109"/>
        <end position="324"/>
    </location>
</feature>
<dbReference type="GO" id="GO:0055085">
    <property type="term" value="P:transmembrane transport"/>
    <property type="evidence" value="ECO:0007669"/>
    <property type="project" value="InterPro"/>
</dbReference>
<dbReference type="Gene3D" id="1.10.3720.10">
    <property type="entry name" value="MetI-like"/>
    <property type="match status" value="1"/>
</dbReference>
<feature type="transmembrane region" description="Helical" evidence="7">
    <location>
        <begin position="145"/>
        <end position="164"/>
    </location>
</feature>
<feature type="transmembrane region" description="Helical" evidence="7">
    <location>
        <begin position="197"/>
        <end position="223"/>
    </location>
</feature>
<dbReference type="InterPro" id="IPR051393">
    <property type="entry name" value="ABC_transporter_permease"/>
</dbReference>
<dbReference type="AlphaFoldDB" id="A0A7V4TG21"/>
<dbReference type="GO" id="GO:0005886">
    <property type="term" value="C:plasma membrane"/>
    <property type="evidence" value="ECO:0007669"/>
    <property type="project" value="UniProtKB-SubCell"/>
</dbReference>
<feature type="transmembrane region" description="Helical" evidence="7">
    <location>
        <begin position="274"/>
        <end position="294"/>
    </location>
</feature>
<keyword evidence="2 7" id="KW-0813">Transport</keyword>
<name>A0A7V4TG21_9BACT</name>
<dbReference type="CDD" id="cd06261">
    <property type="entry name" value="TM_PBP2"/>
    <property type="match status" value="1"/>
</dbReference>
<evidence type="ECO:0000313" key="9">
    <source>
        <dbReference type="EMBL" id="HGY39091.1"/>
    </source>
</evidence>
<feature type="transmembrane region" description="Helical" evidence="7">
    <location>
        <begin position="53"/>
        <end position="76"/>
    </location>
</feature>
<keyword evidence="6 7" id="KW-0472">Membrane</keyword>
<proteinExistence type="inferred from homology"/>
<comment type="caution">
    <text evidence="9">The sequence shown here is derived from an EMBL/GenBank/DDBJ whole genome shotgun (WGS) entry which is preliminary data.</text>
</comment>
<dbReference type="PROSITE" id="PS50928">
    <property type="entry name" value="ABC_TM1"/>
    <property type="match status" value="1"/>
</dbReference>
<feature type="transmembrane region" description="Helical" evidence="7">
    <location>
        <begin position="244"/>
        <end position="268"/>
    </location>
</feature>
<keyword evidence="4 7" id="KW-0812">Transmembrane</keyword>
<feature type="non-terminal residue" evidence="9">
    <location>
        <position position="1"/>
    </location>
</feature>
<evidence type="ECO:0000256" key="7">
    <source>
        <dbReference type="RuleBase" id="RU363032"/>
    </source>
</evidence>
<evidence type="ECO:0000256" key="2">
    <source>
        <dbReference type="ARBA" id="ARBA00022448"/>
    </source>
</evidence>
<reference evidence="9" key="1">
    <citation type="journal article" date="2020" name="mSystems">
        <title>Genome- and Community-Level Interaction Insights into Carbon Utilization and Element Cycling Functions of Hydrothermarchaeota in Hydrothermal Sediment.</title>
        <authorList>
            <person name="Zhou Z."/>
            <person name="Liu Y."/>
            <person name="Xu W."/>
            <person name="Pan J."/>
            <person name="Luo Z.H."/>
            <person name="Li M."/>
        </authorList>
    </citation>
    <scope>NUCLEOTIDE SEQUENCE [LARGE SCALE GENOMIC DNA]</scope>
    <source>
        <strain evidence="9">SpSt-82</strain>
    </source>
</reference>
<protein>
    <submittedName>
        <fullName evidence="9">Sugar ABC transporter permease</fullName>
    </submittedName>
</protein>
<comment type="similarity">
    <text evidence="7">Belongs to the binding-protein-dependent transport system permease family.</text>
</comment>
<dbReference type="SUPFAM" id="SSF161098">
    <property type="entry name" value="MetI-like"/>
    <property type="match status" value="1"/>
</dbReference>
<dbReference type="PANTHER" id="PTHR30193:SF37">
    <property type="entry name" value="INNER MEMBRANE ABC TRANSPORTER PERMEASE PROTEIN YCJO"/>
    <property type="match status" value="1"/>
</dbReference>
<dbReference type="EMBL" id="DTIY01000030">
    <property type="protein sequence ID" value="HGY39091.1"/>
    <property type="molecule type" value="Genomic_DNA"/>
</dbReference>
<keyword evidence="3" id="KW-1003">Cell membrane</keyword>
<evidence type="ECO:0000256" key="5">
    <source>
        <dbReference type="ARBA" id="ARBA00022989"/>
    </source>
</evidence>
<organism evidence="9">
    <name type="scientific">Candidatus Caldatribacterium saccharofermentans</name>
    <dbReference type="NCBI Taxonomy" id="1454753"/>
    <lineage>
        <taxon>Bacteria</taxon>
        <taxon>Pseudomonadati</taxon>
        <taxon>Atribacterota</taxon>
        <taxon>Atribacteria</taxon>
        <taxon>Atribacterales</taxon>
        <taxon>Candidatus Caldatribacteriaceae</taxon>
        <taxon>Candidatus Caldatribacterium</taxon>
    </lineage>
</organism>
<dbReference type="InterPro" id="IPR035906">
    <property type="entry name" value="MetI-like_sf"/>
</dbReference>
<sequence>VLRKKWRKPGFSLGGSTFWGMPCAGHAPKWRGRHQMKKISGSAISYNVTFLHVLPYVIVPLTLYLFVLFIPLLNAFRYSFYSMYSYIWTWRGLGNFAALFKDGVFWWSLKNNLIVMFVSVVFQAGVAFVLAALMTTKLVRWKSFVQSAFFFPCIISPLVTAYIWKVLYSEQYGVLNKLLDAAGLDFLQRNWLSDPQVIMTSICIPLAWQYIGFYLVIFLAGLTGIEREILEVAEIDGANFVQRMFYIVLPLMKGTIKVALLICISGSIKIFDQIYAMSMGGPGNASMVVSLYAYNVAFKGQDFGYASAISVAAMIISLLLIIAVTRVLREAE</sequence>
<evidence type="ECO:0000256" key="4">
    <source>
        <dbReference type="ARBA" id="ARBA00022692"/>
    </source>
</evidence>
<evidence type="ECO:0000256" key="1">
    <source>
        <dbReference type="ARBA" id="ARBA00004651"/>
    </source>
</evidence>
<evidence type="ECO:0000256" key="3">
    <source>
        <dbReference type="ARBA" id="ARBA00022475"/>
    </source>
</evidence>